<dbReference type="SUPFAM" id="SSF49503">
    <property type="entry name" value="Cupredoxins"/>
    <property type="match status" value="3"/>
</dbReference>
<evidence type="ECO:0000256" key="5">
    <source>
        <dbReference type="SAM" id="Phobius"/>
    </source>
</evidence>
<feature type="domain" description="Plastocyanin-like" evidence="6">
    <location>
        <begin position="535"/>
        <end position="636"/>
    </location>
</feature>
<dbReference type="PROSITE" id="PS00080">
    <property type="entry name" value="MULTICOPPER_OXIDASE2"/>
    <property type="match status" value="1"/>
</dbReference>
<accession>A0ABM8GEK5</accession>
<evidence type="ECO:0000256" key="1">
    <source>
        <dbReference type="ARBA" id="ARBA00022723"/>
    </source>
</evidence>
<gene>
    <name evidence="8" type="ORF">GCM10025866_26690</name>
</gene>
<evidence type="ECO:0000256" key="2">
    <source>
        <dbReference type="ARBA" id="ARBA00023002"/>
    </source>
</evidence>
<keyword evidence="5" id="KW-0472">Membrane</keyword>
<evidence type="ECO:0000259" key="7">
    <source>
        <dbReference type="Pfam" id="PF07732"/>
    </source>
</evidence>
<feature type="domain" description="Plastocyanin-like" evidence="7">
    <location>
        <begin position="251"/>
        <end position="361"/>
    </location>
</feature>
<evidence type="ECO:0000256" key="3">
    <source>
        <dbReference type="ARBA" id="ARBA00023008"/>
    </source>
</evidence>
<dbReference type="InterPro" id="IPR045087">
    <property type="entry name" value="Cu-oxidase_fam"/>
</dbReference>
<keyword evidence="5" id="KW-0812">Transmembrane</keyword>
<sequence>MSTSLLLLLDLALGALAAAAWTGAVLVATKTPSRRSGLLGTAAVAAAILAVLGQAATALALTERAWGFGVEKTLFAVPVQLVFGVLAAVLVLPALLRAARGVPWRMSRWAPAALVAAAASSVVGLVARGVLGYAISPLSAAVLVGLVLLAGWLAHALLVNRVRRQVVGASALAALLLVTSVGYSWVSDVAVAVALSDHAGPFGHGGPHGRNANEAPTAPADPAQSVSVADLRTASNAPGTLRHFELTAGHQTVTATSGKKVEAWSFGSLPGPELRVDQGDLVEVVLRNRDIDEGVTLHWHGYDVPNGEDGVAGATQDAVLPGETFTYRFTADEPGTYWYHTHQASAEGIRHGLYGTLVVLPTGGVPEQVDATIALHSFGSAVWLGDSDLPRTEPAAEGTTVRARLINTDQVPRRFRVSGADYRVVAVDGRDLSGPTDVSAESLRLPAGGRMDVVFTVTADGVRIGTDASARVAVGFGPDGSDPLKLASDASAPDLDLLSYGSRGALDAPAPTRDASLVLDRLPRFLRGVPSNAYTVNGAVFPHIQNIEVTEGDVLRLTVVNRGWDTHPMHLHGHHALVISRNGVQATGAPLWVDTFDVQPGEVWQVLVEADNPGIWMDHCHNLEHAEQGMMMALTYRGVTTPFDHEHISG</sequence>
<dbReference type="PANTHER" id="PTHR11709">
    <property type="entry name" value="MULTI-COPPER OXIDASE"/>
    <property type="match status" value="1"/>
</dbReference>
<keyword evidence="3" id="KW-0186">Copper</keyword>
<keyword evidence="9" id="KW-1185">Reference proteome</keyword>
<feature type="transmembrane region" description="Helical" evidence="5">
    <location>
        <begin position="133"/>
        <end position="154"/>
    </location>
</feature>
<organism evidence="8 9">
    <name type="scientific">Naasia aerilata</name>
    <dbReference type="NCBI Taxonomy" id="1162966"/>
    <lineage>
        <taxon>Bacteria</taxon>
        <taxon>Bacillati</taxon>
        <taxon>Actinomycetota</taxon>
        <taxon>Actinomycetes</taxon>
        <taxon>Micrococcales</taxon>
        <taxon>Microbacteriaceae</taxon>
        <taxon>Naasia</taxon>
    </lineage>
</organism>
<dbReference type="InterPro" id="IPR011707">
    <property type="entry name" value="Cu-oxidase-like_N"/>
</dbReference>
<evidence type="ECO:0000256" key="4">
    <source>
        <dbReference type="SAM" id="MobiDB-lite"/>
    </source>
</evidence>
<feature type="transmembrane region" description="Helical" evidence="5">
    <location>
        <begin position="166"/>
        <end position="186"/>
    </location>
</feature>
<feature type="transmembrane region" description="Helical" evidence="5">
    <location>
        <begin position="6"/>
        <end position="27"/>
    </location>
</feature>
<evidence type="ECO:0008006" key="10">
    <source>
        <dbReference type="Google" id="ProtNLM"/>
    </source>
</evidence>
<evidence type="ECO:0000259" key="6">
    <source>
        <dbReference type="Pfam" id="PF07731"/>
    </source>
</evidence>
<dbReference type="Pfam" id="PF07732">
    <property type="entry name" value="Cu-oxidase_3"/>
    <property type="match status" value="1"/>
</dbReference>
<dbReference type="CDD" id="cd04202">
    <property type="entry name" value="CuRO_D2_2dMcoN_like"/>
    <property type="match status" value="1"/>
</dbReference>
<proteinExistence type="predicted"/>
<name>A0ABM8GEK5_9MICO</name>
<feature type="transmembrane region" description="Helical" evidence="5">
    <location>
        <begin position="73"/>
        <end position="96"/>
    </location>
</feature>
<dbReference type="PANTHER" id="PTHR11709:SF394">
    <property type="entry name" value="FI03373P-RELATED"/>
    <property type="match status" value="1"/>
</dbReference>
<dbReference type="InterPro" id="IPR002355">
    <property type="entry name" value="Cu_oxidase_Cu_BS"/>
</dbReference>
<keyword evidence="1" id="KW-0479">Metal-binding</keyword>
<dbReference type="InterPro" id="IPR011706">
    <property type="entry name" value="Cu-oxidase_C"/>
</dbReference>
<dbReference type="RefSeq" id="WP_286276761.1">
    <property type="nucleotide sequence ID" value="NZ_AP027731.1"/>
</dbReference>
<dbReference type="EMBL" id="AP027731">
    <property type="protein sequence ID" value="BDZ46760.1"/>
    <property type="molecule type" value="Genomic_DNA"/>
</dbReference>
<dbReference type="Proteomes" id="UP001321498">
    <property type="component" value="Chromosome"/>
</dbReference>
<feature type="region of interest" description="Disordered" evidence="4">
    <location>
        <begin position="204"/>
        <end position="226"/>
    </location>
</feature>
<reference evidence="9" key="1">
    <citation type="journal article" date="2019" name="Int. J. Syst. Evol. Microbiol.">
        <title>The Global Catalogue of Microorganisms (GCM) 10K type strain sequencing project: providing services to taxonomists for standard genome sequencing and annotation.</title>
        <authorList>
            <consortium name="The Broad Institute Genomics Platform"/>
            <consortium name="The Broad Institute Genome Sequencing Center for Infectious Disease"/>
            <person name="Wu L."/>
            <person name="Ma J."/>
        </authorList>
    </citation>
    <scope>NUCLEOTIDE SEQUENCE [LARGE SCALE GENOMIC DNA]</scope>
    <source>
        <strain evidence="9">NBRC 108725</strain>
    </source>
</reference>
<evidence type="ECO:0000313" key="9">
    <source>
        <dbReference type="Proteomes" id="UP001321498"/>
    </source>
</evidence>
<feature type="transmembrane region" description="Helical" evidence="5">
    <location>
        <begin position="108"/>
        <end position="127"/>
    </location>
</feature>
<feature type="transmembrane region" description="Helical" evidence="5">
    <location>
        <begin position="39"/>
        <end position="61"/>
    </location>
</feature>
<dbReference type="Pfam" id="PF07731">
    <property type="entry name" value="Cu-oxidase_2"/>
    <property type="match status" value="1"/>
</dbReference>
<dbReference type="InterPro" id="IPR008972">
    <property type="entry name" value="Cupredoxin"/>
</dbReference>
<dbReference type="Gene3D" id="2.60.40.420">
    <property type="entry name" value="Cupredoxins - blue copper proteins"/>
    <property type="match status" value="3"/>
</dbReference>
<keyword evidence="5" id="KW-1133">Transmembrane helix</keyword>
<keyword evidence="2" id="KW-0560">Oxidoreductase</keyword>
<protein>
    <recommendedName>
        <fullName evidence="10">FtsP/CotA-like multicopper oxidase with cupredoxin domain</fullName>
    </recommendedName>
</protein>
<evidence type="ECO:0000313" key="8">
    <source>
        <dbReference type="EMBL" id="BDZ46760.1"/>
    </source>
</evidence>